<name>A0A7J0E2G1_9ERIC</name>
<protein>
    <submittedName>
        <fullName evidence="1">Uncharacterized protein</fullName>
    </submittedName>
</protein>
<dbReference type="EMBL" id="BJWL01000001">
    <property type="protein sequence ID" value="GFY80674.1"/>
    <property type="molecule type" value="Genomic_DNA"/>
</dbReference>
<accession>A0A7J0E2G1</accession>
<reference evidence="1 2" key="1">
    <citation type="submission" date="2019-07" db="EMBL/GenBank/DDBJ databases">
        <title>De Novo Assembly of kiwifruit Actinidia rufa.</title>
        <authorList>
            <person name="Sugita-Konishi S."/>
            <person name="Sato K."/>
            <person name="Mori E."/>
            <person name="Abe Y."/>
            <person name="Kisaki G."/>
            <person name="Hamano K."/>
            <person name="Suezawa K."/>
            <person name="Otani M."/>
            <person name="Fukuda T."/>
            <person name="Manabe T."/>
            <person name="Gomi K."/>
            <person name="Tabuchi M."/>
            <person name="Akimitsu K."/>
            <person name="Kataoka I."/>
        </authorList>
    </citation>
    <scope>NUCLEOTIDE SEQUENCE [LARGE SCALE GENOMIC DNA]</scope>
    <source>
        <strain evidence="2">cv. Fuchu</strain>
    </source>
</reference>
<evidence type="ECO:0000313" key="2">
    <source>
        <dbReference type="Proteomes" id="UP000585474"/>
    </source>
</evidence>
<proteinExistence type="predicted"/>
<keyword evidence="2" id="KW-1185">Reference proteome</keyword>
<dbReference type="AlphaFoldDB" id="A0A7J0E2G1"/>
<dbReference type="Proteomes" id="UP000585474">
    <property type="component" value="Unassembled WGS sequence"/>
</dbReference>
<evidence type="ECO:0000313" key="1">
    <source>
        <dbReference type="EMBL" id="GFY80674.1"/>
    </source>
</evidence>
<comment type="caution">
    <text evidence="1">The sequence shown here is derived from an EMBL/GenBank/DDBJ whole genome shotgun (WGS) entry which is preliminary data.</text>
</comment>
<organism evidence="1 2">
    <name type="scientific">Actinidia rufa</name>
    <dbReference type="NCBI Taxonomy" id="165716"/>
    <lineage>
        <taxon>Eukaryota</taxon>
        <taxon>Viridiplantae</taxon>
        <taxon>Streptophyta</taxon>
        <taxon>Embryophyta</taxon>
        <taxon>Tracheophyta</taxon>
        <taxon>Spermatophyta</taxon>
        <taxon>Magnoliopsida</taxon>
        <taxon>eudicotyledons</taxon>
        <taxon>Gunneridae</taxon>
        <taxon>Pentapetalae</taxon>
        <taxon>asterids</taxon>
        <taxon>Ericales</taxon>
        <taxon>Actinidiaceae</taxon>
        <taxon>Actinidia</taxon>
    </lineage>
</organism>
<gene>
    <name evidence="1" type="ORF">Acr_01g0004830</name>
</gene>
<sequence length="57" mass="5934">MFCCSAEEDGPALSFDRSRIAGSRAVASVLQTCPYGLDIAVGVCCDLAVSDSLSMLM</sequence>